<evidence type="ECO:0000256" key="7">
    <source>
        <dbReference type="SAM" id="Phobius"/>
    </source>
</evidence>
<dbReference type="PANTHER" id="PTHR33048:SF92">
    <property type="entry name" value="INTEGRAL MEMBRANE PROTEIN"/>
    <property type="match status" value="1"/>
</dbReference>
<feature type="transmembrane region" description="Helical" evidence="7">
    <location>
        <begin position="12"/>
        <end position="31"/>
    </location>
</feature>
<sequence length="373" mass="42328">MVQILTGTSVMIADSVMIISAYTLVIIRLWFRLVYQKLSVTASDFFLLVASAELLAMMLILIKEHEMGAMEGHYKQTPEFRKLSIVTVLLYDTSLYMLKFSIISFYFKLFPAGMTTLRMLLKVTLVFTILCSLSAVFMAIFWCGFDIRVHFDVHGKCSFWDTKLFLGDWIMNMMTDLVILLLPFPLLLKLELNRRQVAGLCVTFGLGVITMIVSVFRFVTVKQHSFLPLYVWSVAEISTGIMVVSLPALRPLLRKAGHVVTAKKRHSANFLPIQPPPNDYAESIKFSKLEHRSRRGEPPDGYNYNFETASAGSSDVELHGGLKSDLGNATTSRVETIAVYTDAKDVLDRVSDEERRRKREAKDWVQQTRTGKP</sequence>
<feature type="compositionally biased region" description="Basic and acidic residues" evidence="6">
    <location>
        <begin position="348"/>
        <end position="363"/>
    </location>
</feature>
<evidence type="ECO:0000256" key="4">
    <source>
        <dbReference type="ARBA" id="ARBA00023136"/>
    </source>
</evidence>
<comment type="subcellular location">
    <subcellularLocation>
        <location evidence="1">Membrane</location>
        <topology evidence="1">Multi-pass membrane protein</topology>
    </subcellularLocation>
</comment>
<dbReference type="AlphaFoldDB" id="A0A6A6TUW2"/>
<evidence type="ECO:0000313" key="10">
    <source>
        <dbReference type="Proteomes" id="UP000799302"/>
    </source>
</evidence>
<feature type="transmembrane region" description="Helical" evidence="7">
    <location>
        <begin position="230"/>
        <end position="249"/>
    </location>
</feature>
<feature type="transmembrane region" description="Helical" evidence="7">
    <location>
        <begin position="197"/>
        <end position="218"/>
    </location>
</feature>
<dbReference type="OrthoDB" id="444631at2759"/>
<keyword evidence="10" id="KW-1185">Reference proteome</keyword>
<evidence type="ECO:0000313" key="9">
    <source>
        <dbReference type="EMBL" id="KAF2663855.1"/>
    </source>
</evidence>
<protein>
    <recommendedName>
        <fullName evidence="8">Rhodopsin domain-containing protein</fullName>
    </recommendedName>
</protein>
<dbReference type="Proteomes" id="UP000799302">
    <property type="component" value="Unassembled WGS sequence"/>
</dbReference>
<feature type="transmembrane region" description="Helical" evidence="7">
    <location>
        <begin position="43"/>
        <end position="63"/>
    </location>
</feature>
<evidence type="ECO:0000256" key="2">
    <source>
        <dbReference type="ARBA" id="ARBA00022692"/>
    </source>
</evidence>
<keyword evidence="3 7" id="KW-1133">Transmembrane helix</keyword>
<evidence type="ECO:0000259" key="8">
    <source>
        <dbReference type="Pfam" id="PF20684"/>
    </source>
</evidence>
<evidence type="ECO:0000256" key="6">
    <source>
        <dbReference type="SAM" id="MobiDB-lite"/>
    </source>
</evidence>
<feature type="transmembrane region" description="Helical" evidence="7">
    <location>
        <begin position="119"/>
        <end position="142"/>
    </location>
</feature>
<dbReference type="EMBL" id="MU004244">
    <property type="protein sequence ID" value="KAF2663855.1"/>
    <property type="molecule type" value="Genomic_DNA"/>
</dbReference>
<dbReference type="InterPro" id="IPR049326">
    <property type="entry name" value="Rhodopsin_dom_fungi"/>
</dbReference>
<feature type="region of interest" description="Disordered" evidence="6">
    <location>
        <begin position="348"/>
        <end position="373"/>
    </location>
</feature>
<keyword evidence="2 7" id="KW-0812">Transmembrane</keyword>
<accession>A0A6A6TUW2</accession>
<reference evidence="9" key="1">
    <citation type="journal article" date="2020" name="Stud. Mycol.">
        <title>101 Dothideomycetes genomes: a test case for predicting lifestyles and emergence of pathogens.</title>
        <authorList>
            <person name="Haridas S."/>
            <person name="Albert R."/>
            <person name="Binder M."/>
            <person name="Bloem J."/>
            <person name="Labutti K."/>
            <person name="Salamov A."/>
            <person name="Andreopoulos B."/>
            <person name="Baker S."/>
            <person name="Barry K."/>
            <person name="Bills G."/>
            <person name="Bluhm B."/>
            <person name="Cannon C."/>
            <person name="Castanera R."/>
            <person name="Culley D."/>
            <person name="Daum C."/>
            <person name="Ezra D."/>
            <person name="Gonzalez J."/>
            <person name="Henrissat B."/>
            <person name="Kuo A."/>
            <person name="Liang C."/>
            <person name="Lipzen A."/>
            <person name="Lutzoni F."/>
            <person name="Magnuson J."/>
            <person name="Mondo S."/>
            <person name="Nolan M."/>
            <person name="Ohm R."/>
            <person name="Pangilinan J."/>
            <person name="Park H.-J."/>
            <person name="Ramirez L."/>
            <person name="Alfaro M."/>
            <person name="Sun H."/>
            <person name="Tritt A."/>
            <person name="Yoshinaga Y."/>
            <person name="Zwiers L.-H."/>
            <person name="Turgeon B."/>
            <person name="Goodwin S."/>
            <person name="Spatafora J."/>
            <person name="Crous P."/>
            <person name="Grigoriev I."/>
        </authorList>
    </citation>
    <scope>NUCLEOTIDE SEQUENCE</scope>
    <source>
        <strain evidence="9">CBS 115976</strain>
    </source>
</reference>
<feature type="domain" description="Rhodopsin" evidence="8">
    <location>
        <begin position="27"/>
        <end position="255"/>
    </location>
</feature>
<evidence type="ECO:0000256" key="5">
    <source>
        <dbReference type="ARBA" id="ARBA00038359"/>
    </source>
</evidence>
<name>A0A6A6TUW2_9PEZI</name>
<dbReference type="GO" id="GO:0016020">
    <property type="term" value="C:membrane"/>
    <property type="evidence" value="ECO:0007669"/>
    <property type="project" value="UniProtKB-SubCell"/>
</dbReference>
<keyword evidence="4 7" id="KW-0472">Membrane</keyword>
<dbReference type="Pfam" id="PF20684">
    <property type="entry name" value="Fung_rhodopsin"/>
    <property type="match status" value="1"/>
</dbReference>
<organism evidence="9 10">
    <name type="scientific">Microthyrium microscopicum</name>
    <dbReference type="NCBI Taxonomy" id="703497"/>
    <lineage>
        <taxon>Eukaryota</taxon>
        <taxon>Fungi</taxon>
        <taxon>Dikarya</taxon>
        <taxon>Ascomycota</taxon>
        <taxon>Pezizomycotina</taxon>
        <taxon>Dothideomycetes</taxon>
        <taxon>Dothideomycetes incertae sedis</taxon>
        <taxon>Microthyriales</taxon>
        <taxon>Microthyriaceae</taxon>
        <taxon>Microthyrium</taxon>
    </lineage>
</organism>
<feature type="transmembrane region" description="Helical" evidence="7">
    <location>
        <begin position="83"/>
        <end position="107"/>
    </location>
</feature>
<dbReference type="InterPro" id="IPR052337">
    <property type="entry name" value="SAT4-like"/>
</dbReference>
<dbReference type="PANTHER" id="PTHR33048">
    <property type="entry name" value="PTH11-LIKE INTEGRAL MEMBRANE PROTEIN (AFU_ORTHOLOGUE AFUA_5G11245)"/>
    <property type="match status" value="1"/>
</dbReference>
<proteinExistence type="inferred from homology"/>
<evidence type="ECO:0000256" key="1">
    <source>
        <dbReference type="ARBA" id="ARBA00004141"/>
    </source>
</evidence>
<comment type="similarity">
    <text evidence="5">Belongs to the SAT4 family.</text>
</comment>
<gene>
    <name evidence="9" type="ORF">BT63DRAFT_113357</name>
</gene>
<feature type="transmembrane region" description="Helical" evidence="7">
    <location>
        <begin position="169"/>
        <end position="188"/>
    </location>
</feature>
<evidence type="ECO:0000256" key="3">
    <source>
        <dbReference type="ARBA" id="ARBA00022989"/>
    </source>
</evidence>